<protein>
    <submittedName>
        <fullName evidence="1">Uncharacterized protein</fullName>
    </submittedName>
</protein>
<dbReference type="EMBL" id="OZ034815">
    <property type="protein sequence ID" value="CAL1372186.1"/>
    <property type="molecule type" value="Genomic_DNA"/>
</dbReference>
<proteinExistence type="predicted"/>
<evidence type="ECO:0000313" key="2">
    <source>
        <dbReference type="Proteomes" id="UP001497516"/>
    </source>
</evidence>
<accession>A0AAV2DEA0</accession>
<dbReference type="AlphaFoldDB" id="A0AAV2DEA0"/>
<name>A0AAV2DEA0_9ROSI</name>
<dbReference type="Proteomes" id="UP001497516">
    <property type="component" value="Chromosome 2"/>
</dbReference>
<organism evidence="1 2">
    <name type="scientific">Linum trigynum</name>
    <dbReference type="NCBI Taxonomy" id="586398"/>
    <lineage>
        <taxon>Eukaryota</taxon>
        <taxon>Viridiplantae</taxon>
        <taxon>Streptophyta</taxon>
        <taxon>Embryophyta</taxon>
        <taxon>Tracheophyta</taxon>
        <taxon>Spermatophyta</taxon>
        <taxon>Magnoliopsida</taxon>
        <taxon>eudicotyledons</taxon>
        <taxon>Gunneridae</taxon>
        <taxon>Pentapetalae</taxon>
        <taxon>rosids</taxon>
        <taxon>fabids</taxon>
        <taxon>Malpighiales</taxon>
        <taxon>Linaceae</taxon>
        <taxon>Linum</taxon>
    </lineage>
</organism>
<reference evidence="1 2" key="1">
    <citation type="submission" date="2024-04" db="EMBL/GenBank/DDBJ databases">
        <authorList>
            <person name="Fracassetti M."/>
        </authorList>
    </citation>
    <scope>NUCLEOTIDE SEQUENCE [LARGE SCALE GENOMIC DNA]</scope>
</reference>
<sequence length="74" mass="8289">MLRWSFRRLFLRVHKIVGVGGVLREVQDLLSGQADGVVQFVDSENNRVAHIQGRPRGCAGPPSDTTPLNIWDLH</sequence>
<evidence type="ECO:0000313" key="1">
    <source>
        <dbReference type="EMBL" id="CAL1372186.1"/>
    </source>
</evidence>
<gene>
    <name evidence="1" type="ORF">LTRI10_LOCUS14208</name>
</gene>
<keyword evidence="2" id="KW-1185">Reference proteome</keyword>